<keyword evidence="3" id="KW-0378">Hydrolase</keyword>
<keyword evidence="4" id="KW-0460">Magnesium</keyword>
<reference evidence="7 8" key="1">
    <citation type="submission" date="2017-07" db="EMBL/GenBank/DDBJ databases">
        <title>Fictibacillus sp. nov. GDSW-R2A3 Genome sequencing and assembly.</title>
        <authorList>
            <person name="Mayilraj S."/>
        </authorList>
    </citation>
    <scope>NUCLEOTIDE SEQUENCE [LARGE SCALE GENOMIC DNA]</scope>
    <source>
        <strain evidence="7 8">GDSW-R2A3</strain>
    </source>
</reference>
<evidence type="ECO:0000256" key="4">
    <source>
        <dbReference type="ARBA" id="ARBA00022842"/>
    </source>
</evidence>
<evidence type="ECO:0000256" key="3">
    <source>
        <dbReference type="ARBA" id="ARBA00022801"/>
    </source>
</evidence>
<sequence>MHHILIEARGIEKRIALLKNKVLLECHIFRPDNHPKSGQVYKGRVQKVLPGMQAAFIDIGMEKNGFIHRDEIPAFQEMSKEKQKNSSVSHLVRQGEEIIVQVIKEENSEKGARLTGILSYSGQNLVYFPTGSYIGVSKKMSETEREDWREWGESAKHGSEGMVLRTSCAAAGKEAVLDELNELRQRHQELLNAAGQKKTPSLIKDEPFYVPLLKKWSSIESEITVDDTAILKQIKELHTGSVNLHRGHEMLFEHWNIETELVNAGNPQVHLKNGASLVFDHTEALTVIDVNSAKFTGKSDRQKTVLHVNLAAAEEIARQLRLRGIGGMIVIDFITMTSKEDQLKVTERMKALMKEDPVTTNLHGFSAMGVFEMTRKKERPPLRQFLPVQKSENTDERERQHNEALFFQLDRNIRSLQFDESEAIWFELPSSLLALGKEAVYKLIINQWLEEMPFKLYLTERVGAASFSLRHKGTIAEIEKRISNE</sequence>
<dbReference type="RefSeq" id="WP_094252112.1">
    <property type="nucleotide sequence ID" value="NZ_JBHLXL010000001.1"/>
</dbReference>
<dbReference type="PANTHER" id="PTHR30001:SF0">
    <property type="entry name" value="RIBONUCLEASE G"/>
    <property type="match status" value="1"/>
</dbReference>
<protein>
    <recommendedName>
        <fullName evidence="6">S1 motif domain-containing protein</fullName>
    </recommendedName>
</protein>
<evidence type="ECO:0000256" key="5">
    <source>
        <dbReference type="ARBA" id="ARBA00022884"/>
    </source>
</evidence>
<accession>A0A235FAS0</accession>
<evidence type="ECO:0000256" key="1">
    <source>
        <dbReference type="ARBA" id="ARBA00001946"/>
    </source>
</evidence>
<dbReference type="GO" id="GO:0003723">
    <property type="term" value="F:RNA binding"/>
    <property type="evidence" value="ECO:0007669"/>
    <property type="project" value="UniProtKB-KW"/>
</dbReference>
<dbReference type="CDD" id="cd04453">
    <property type="entry name" value="S1_RNase_E"/>
    <property type="match status" value="1"/>
</dbReference>
<keyword evidence="2" id="KW-0479">Metal-binding</keyword>
<dbReference type="InterPro" id="IPR004659">
    <property type="entry name" value="RNase_E/G"/>
</dbReference>
<gene>
    <name evidence="7" type="ORF">CGZ90_09260</name>
</gene>
<evidence type="ECO:0000313" key="7">
    <source>
        <dbReference type="EMBL" id="OYD58063.1"/>
    </source>
</evidence>
<dbReference type="PANTHER" id="PTHR30001">
    <property type="entry name" value="RIBONUCLEASE"/>
    <property type="match status" value="1"/>
</dbReference>
<dbReference type="Pfam" id="PF10150">
    <property type="entry name" value="RNase_E_G"/>
    <property type="match status" value="1"/>
</dbReference>
<dbReference type="GO" id="GO:0006364">
    <property type="term" value="P:rRNA processing"/>
    <property type="evidence" value="ECO:0007669"/>
    <property type="project" value="TreeGrafter"/>
</dbReference>
<dbReference type="Proteomes" id="UP000215059">
    <property type="component" value="Unassembled WGS sequence"/>
</dbReference>
<comment type="cofactor">
    <cofactor evidence="1">
        <name>Mg(2+)</name>
        <dbReference type="ChEBI" id="CHEBI:18420"/>
    </cofactor>
</comment>
<keyword evidence="8" id="KW-1185">Reference proteome</keyword>
<evidence type="ECO:0000256" key="2">
    <source>
        <dbReference type="ARBA" id="ARBA00022723"/>
    </source>
</evidence>
<name>A0A235FAS0_9BACL</name>
<evidence type="ECO:0000259" key="6">
    <source>
        <dbReference type="PROSITE" id="PS50126"/>
    </source>
</evidence>
<dbReference type="Gene3D" id="2.40.50.140">
    <property type="entry name" value="Nucleic acid-binding proteins"/>
    <property type="match status" value="1"/>
</dbReference>
<dbReference type="AlphaFoldDB" id="A0A235FAS0"/>
<evidence type="ECO:0000313" key="8">
    <source>
        <dbReference type="Proteomes" id="UP000215059"/>
    </source>
</evidence>
<dbReference type="SMART" id="SM00316">
    <property type="entry name" value="S1"/>
    <property type="match status" value="1"/>
</dbReference>
<comment type="caution">
    <text evidence="7">The sequence shown here is derived from an EMBL/GenBank/DDBJ whole genome shotgun (WGS) entry which is preliminary data.</text>
</comment>
<proteinExistence type="predicted"/>
<dbReference type="GO" id="GO:0016787">
    <property type="term" value="F:hydrolase activity"/>
    <property type="evidence" value="ECO:0007669"/>
    <property type="project" value="UniProtKB-KW"/>
</dbReference>
<feature type="domain" description="S1 motif" evidence="6">
    <location>
        <begin position="38"/>
        <end position="117"/>
    </location>
</feature>
<dbReference type="GO" id="GO:0004540">
    <property type="term" value="F:RNA nuclease activity"/>
    <property type="evidence" value="ECO:0007669"/>
    <property type="project" value="InterPro"/>
</dbReference>
<dbReference type="InterPro" id="IPR012340">
    <property type="entry name" value="NA-bd_OB-fold"/>
</dbReference>
<dbReference type="EMBL" id="NOII01000002">
    <property type="protein sequence ID" value="OYD58063.1"/>
    <property type="molecule type" value="Genomic_DNA"/>
</dbReference>
<dbReference type="Pfam" id="PF00575">
    <property type="entry name" value="S1"/>
    <property type="match status" value="1"/>
</dbReference>
<keyword evidence="5" id="KW-0694">RNA-binding</keyword>
<dbReference type="PROSITE" id="PS50126">
    <property type="entry name" value="S1"/>
    <property type="match status" value="1"/>
</dbReference>
<dbReference type="SUPFAM" id="SSF50249">
    <property type="entry name" value="Nucleic acid-binding proteins"/>
    <property type="match status" value="1"/>
</dbReference>
<dbReference type="InterPro" id="IPR019307">
    <property type="entry name" value="RNA-bd_AU-1/RNase_E/G"/>
</dbReference>
<dbReference type="InterPro" id="IPR003029">
    <property type="entry name" value="S1_domain"/>
</dbReference>
<organism evidence="7 8">
    <name type="scientific">Fictibacillus aquaticus</name>
    <dbReference type="NCBI Taxonomy" id="2021314"/>
    <lineage>
        <taxon>Bacteria</taxon>
        <taxon>Bacillati</taxon>
        <taxon>Bacillota</taxon>
        <taxon>Bacilli</taxon>
        <taxon>Bacillales</taxon>
        <taxon>Fictibacillaceae</taxon>
        <taxon>Fictibacillus</taxon>
    </lineage>
</organism>
<dbReference type="NCBIfam" id="TIGR00757">
    <property type="entry name" value="RNaseEG"/>
    <property type="match status" value="1"/>
</dbReference>
<dbReference type="OrthoDB" id="9804278at2"/>
<dbReference type="GO" id="GO:0046872">
    <property type="term" value="F:metal ion binding"/>
    <property type="evidence" value="ECO:0007669"/>
    <property type="project" value="UniProtKB-KW"/>
</dbReference>
<dbReference type="GO" id="GO:0005737">
    <property type="term" value="C:cytoplasm"/>
    <property type="evidence" value="ECO:0007669"/>
    <property type="project" value="TreeGrafter"/>
</dbReference>